<keyword evidence="2" id="KW-1185">Reference proteome</keyword>
<evidence type="ECO:0000313" key="2">
    <source>
        <dbReference type="Proteomes" id="UP001497453"/>
    </source>
</evidence>
<evidence type="ECO:0000313" key="1">
    <source>
        <dbReference type="EMBL" id="CAL1699330.1"/>
    </source>
</evidence>
<gene>
    <name evidence="1" type="ORF">GFSPODELE1_LOCUS2619</name>
</gene>
<name>A0ABP1CUI0_9APHY</name>
<sequence>MLGILICPSRRERQRRSEFYQSPSAGLIDHQRCSQKQMDSVHSSVPPTPPFPDPVLLSNPCQPHLSSSETFTVTQSSTMRTSAPAHWKVDLTGVPVGPCHVIQFIFMVLGLISFGHADLEPVWKVAIADDKDWIEQKDRLAERINAITVIARLMLSSTAAFATTPPPSRSLLDYTGWARLDEWAVKDALEGKTENERVW</sequence>
<protein>
    <recommendedName>
        <fullName evidence="3">Chlorophyll a-b binding protein, chloroplastic</fullName>
    </recommendedName>
</protein>
<proteinExistence type="predicted"/>
<reference evidence="2" key="1">
    <citation type="submission" date="2024-04" db="EMBL/GenBank/DDBJ databases">
        <authorList>
            <person name="Shaw F."/>
            <person name="Minotto A."/>
        </authorList>
    </citation>
    <scope>NUCLEOTIDE SEQUENCE [LARGE SCALE GENOMIC DNA]</scope>
</reference>
<evidence type="ECO:0008006" key="3">
    <source>
        <dbReference type="Google" id="ProtNLM"/>
    </source>
</evidence>
<accession>A0ABP1CUI0</accession>
<organism evidence="1 2">
    <name type="scientific">Somion occarium</name>
    <dbReference type="NCBI Taxonomy" id="3059160"/>
    <lineage>
        <taxon>Eukaryota</taxon>
        <taxon>Fungi</taxon>
        <taxon>Dikarya</taxon>
        <taxon>Basidiomycota</taxon>
        <taxon>Agaricomycotina</taxon>
        <taxon>Agaricomycetes</taxon>
        <taxon>Polyporales</taxon>
        <taxon>Cerrenaceae</taxon>
        <taxon>Somion</taxon>
    </lineage>
</organism>
<dbReference type="EMBL" id="OZ037954">
    <property type="protein sequence ID" value="CAL1699330.1"/>
    <property type="molecule type" value="Genomic_DNA"/>
</dbReference>
<dbReference type="Proteomes" id="UP001497453">
    <property type="component" value="Chromosome 11"/>
</dbReference>